<keyword evidence="2" id="KW-0472">Membrane</keyword>
<feature type="transmembrane region" description="Helical" evidence="2">
    <location>
        <begin position="79"/>
        <end position="96"/>
    </location>
</feature>
<organism evidence="3 4">
    <name type="scientific">Ramlibacter alkalitolerans</name>
    <dbReference type="NCBI Taxonomy" id="2039631"/>
    <lineage>
        <taxon>Bacteria</taxon>
        <taxon>Pseudomonadati</taxon>
        <taxon>Pseudomonadota</taxon>
        <taxon>Betaproteobacteria</taxon>
        <taxon>Burkholderiales</taxon>
        <taxon>Comamonadaceae</taxon>
        <taxon>Ramlibacter</taxon>
    </lineage>
</organism>
<reference evidence="3 4" key="1">
    <citation type="journal article" date="2017" name="Int. J. Syst. Evol. Microbiol.">
        <title>Ramlibacter alkalitolerans sp. nov., alkali-tolerant bacterium isolated from soil of ginseng.</title>
        <authorList>
            <person name="Lee D.H."/>
            <person name="Cha C.J."/>
        </authorList>
    </citation>
    <scope>NUCLEOTIDE SEQUENCE [LARGE SCALE GENOMIC DNA]</scope>
    <source>
        <strain evidence="3 4">KACC 19305</strain>
    </source>
</reference>
<comment type="caution">
    <text evidence="3">The sequence shown here is derived from an EMBL/GenBank/DDBJ whole genome shotgun (WGS) entry which is preliminary data.</text>
</comment>
<dbReference type="EMBL" id="JAEQND010000002">
    <property type="protein sequence ID" value="MBL0424404.1"/>
    <property type="molecule type" value="Genomic_DNA"/>
</dbReference>
<name>A0ABS1JJL4_9BURK</name>
<sequence length="99" mass="10371">MPHSRKLMKVTGDTHPPEVEDDLGGPDEEIATAEAATPAVEGAAPVSGRPGSGVRSLVVSMPAREYVDTAREQVRARPLTTAAIAFFAGFAIAVVTRSR</sequence>
<evidence type="ECO:0000256" key="1">
    <source>
        <dbReference type="SAM" id="MobiDB-lite"/>
    </source>
</evidence>
<keyword evidence="2" id="KW-1133">Transmembrane helix</keyword>
<feature type="region of interest" description="Disordered" evidence="1">
    <location>
        <begin position="1"/>
        <end position="26"/>
    </location>
</feature>
<protein>
    <recommendedName>
        <fullName evidence="5">DUF3618 domain-containing protein</fullName>
    </recommendedName>
</protein>
<accession>A0ABS1JJL4</accession>
<keyword evidence="2" id="KW-0812">Transmembrane</keyword>
<evidence type="ECO:0000256" key="2">
    <source>
        <dbReference type="SAM" id="Phobius"/>
    </source>
</evidence>
<keyword evidence="4" id="KW-1185">Reference proteome</keyword>
<gene>
    <name evidence="3" type="ORF">JI746_04715</name>
</gene>
<evidence type="ECO:0000313" key="4">
    <source>
        <dbReference type="Proteomes" id="UP000622707"/>
    </source>
</evidence>
<evidence type="ECO:0000313" key="3">
    <source>
        <dbReference type="EMBL" id="MBL0424404.1"/>
    </source>
</evidence>
<dbReference type="RefSeq" id="WP_201687631.1">
    <property type="nucleotide sequence ID" value="NZ_JAEQND010000002.1"/>
</dbReference>
<proteinExistence type="predicted"/>
<dbReference type="Proteomes" id="UP000622707">
    <property type="component" value="Unassembled WGS sequence"/>
</dbReference>
<evidence type="ECO:0008006" key="5">
    <source>
        <dbReference type="Google" id="ProtNLM"/>
    </source>
</evidence>